<dbReference type="EMBL" id="GG700650">
    <property type="protein sequence ID" value="KFL61256.1"/>
    <property type="molecule type" value="Genomic_DNA"/>
</dbReference>
<gene>
    <name evidence="1" type="ORF">TERG_12022</name>
</gene>
<dbReference type="InParanoid" id="A0A080WFZ8"/>
<reference evidence="2" key="1">
    <citation type="journal article" date="2012" name="MBio">
        <title>Comparative genome analysis of Trichophyton rubrum and related dermatophytes reveals candidate genes involved in infection.</title>
        <authorList>
            <person name="Martinez D.A."/>
            <person name="Oliver B.G."/>
            <person name="Graeser Y."/>
            <person name="Goldberg J.M."/>
            <person name="Li W."/>
            <person name="Martinez-Rossi N.M."/>
            <person name="Monod M."/>
            <person name="Shelest E."/>
            <person name="Barton R.C."/>
            <person name="Birch E."/>
            <person name="Brakhage A.A."/>
            <person name="Chen Z."/>
            <person name="Gurr S.J."/>
            <person name="Heiman D."/>
            <person name="Heitman J."/>
            <person name="Kosti I."/>
            <person name="Rossi A."/>
            <person name="Saif S."/>
            <person name="Samalova M."/>
            <person name="Saunders C.W."/>
            <person name="Shea T."/>
            <person name="Summerbell R.C."/>
            <person name="Xu J."/>
            <person name="Young S."/>
            <person name="Zeng Q."/>
            <person name="Birren B.W."/>
            <person name="Cuomo C.A."/>
            <person name="White T.C."/>
        </authorList>
    </citation>
    <scope>NUCLEOTIDE SEQUENCE [LARGE SCALE GENOMIC DNA]</scope>
    <source>
        <strain evidence="2">ATCC MYA-4607 / CBS 118892</strain>
    </source>
</reference>
<sequence length="114" mass="12553">MIPPFHHIDLIPSAEWEHVKCRLRPGDCMTDPSYLSCVALHGFKMVAKLFDRGKQGWVRVDLINVHVSNVTIIRAAGIPGHTSLKRLSSFFTSSLNSALTAPSTLDSSSCFRTG</sequence>
<dbReference type="HOGENOM" id="CLU_2122828_0_0_1"/>
<accession>A0A080WFZ8</accession>
<proteinExistence type="predicted"/>
<dbReference type="GeneID" id="71777331"/>
<dbReference type="AlphaFoldDB" id="A0A080WFZ8"/>
<keyword evidence="2" id="KW-1185">Reference proteome</keyword>
<protein>
    <submittedName>
        <fullName evidence="1">Uncharacterized protein</fullName>
    </submittedName>
</protein>
<name>A0A080WFZ8_TRIRC</name>
<evidence type="ECO:0000313" key="1">
    <source>
        <dbReference type="EMBL" id="KFL61256.1"/>
    </source>
</evidence>
<organism evidence="1 2">
    <name type="scientific">Trichophyton rubrum (strain ATCC MYA-4607 / CBS 118892)</name>
    <name type="common">Athlete's foot fungus</name>
    <dbReference type="NCBI Taxonomy" id="559305"/>
    <lineage>
        <taxon>Eukaryota</taxon>
        <taxon>Fungi</taxon>
        <taxon>Dikarya</taxon>
        <taxon>Ascomycota</taxon>
        <taxon>Pezizomycotina</taxon>
        <taxon>Eurotiomycetes</taxon>
        <taxon>Eurotiomycetidae</taxon>
        <taxon>Onygenales</taxon>
        <taxon>Arthrodermataceae</taxon>
        <taxon>Trichophyton</taxon>
    </lineage>
</organism>
<evidence type="ECO:0000313" key="2">
    <source>
        <dbReference type="Proteomes" id="UP000008864"/>
    </source>
</evidence>
<dbReference type="RefSeq" id="XP_047605987.1">
    <property type="nucleotide sequence ID" value="XM_047751045.1"/>
</dbReference>
<dbReference type="Proteomes" id="UP000008864">
    <property type="component" value="Unassembled WGS sequence"/>
</dbReference>